<dbReference type="Gene3D" id="3.10.520.10">
    <property type="entry name" value="ApbE-like domains"/>
    <property type="match status" value="1"/>
</dbReference>
<dbReference type="EMBL" id="CP065725">
    <property type="protein sequence ID" value="QPT39703.1"/>
    <property type="molecule type" value="Genomic_DNA"/>
</dbReference>
<evidence type="ECO:0000313" key="15">
    <source>
        <dbReference type="Proteomes" id="UP000254603"/>
    </source>
</evidence>
<sequence>MNTHFQTKRRQIIGLFCTSAVLSQLPLAAMASSRAVGAGLVSDIEVLEWRGIALGADAQLKIYHEDQQEAQRLLKAVLHEVERQEQLFSLYRDDSVLSRLNSDGEVRDFAHDFYWLMSLADEHVKLTQGAFDPTVQILWETYRDFLMTQPKATPEMLLGEAQRVKYLLGWEGIQLAPDYIRLAKPGQAITLNGIAQGFITDRVTALLQQQGVDHALINMGEIRGLLPAGQEAWRLGISDPDDAQKLLHQLSLANQAMATSSAKGTFLSYENNIGHIFNPATLQSDDRYLSVTVVANTATQADALATAFSVMPLAVIKETLKQLSGVEAYVLNQDRQWYELM</sequence>
<dbReference type="GO" id="GO:0016740">
    <property type="term" value="F:transferase activity"/>
    <property type="evidence" value="ECO:0007669"/>
    <property type="project" value="UniProtKB-UniRule"/>
</dbReference>
<evidence type="ECO:0000256" key="3">
    <source>
        <dbReference type="ARBA" id="ARBA00022630"/>
    </source>
</evidence>
<keyword evidence="7 10" id="KW-0460">Magnesium</keyword>
<comment type="cofactor">
    <cofactor evidence="11">
        <name>Mg(2+)</name>
        <dbReference type="ChEBI" id="CHEBI:18420"/>
    </cofactor>
    <cofactor evidence="11">
        <name>Mn(2+)</name>
        <dbReference type="ChEBI" id="CHEBI:29035"/>
    </cofactor>
    <text evidence="11">Magnesium. Can also use manganese.</text>
</comment>
<evidence type="ECO:0000256" key="4">
    <source>
        <dbReference type="ARBA" id="ARBA00022679"/>
    </source>
</evidence>
<dbReference type="SUPFAM" id="SSF143631">
    <property type="entry name" value="ApbE-like"/>
    <property type="match status" value="1"/>
</dbReference>
<feature type="binding site" evidence="11">
    <location>
        <position position="306"/>
    </location>
    <ligand>
        <name>Mg(2+)</name>
        <dbReference type="ChEBI" id="CHEBI:18420"/>
    </ligand>
</feature>
<accession>A0A378XHI3</accession>
<dbReference type="AlphaFoldDB" id="A0A378XHI3"/>
<dbReference type="Proteomes" id="UP000594903">
    <property type="component" value="Chromosome"/>
</dbReference>
<keyword evidence="16" id="KW-1185">Reference proteome</keyword>
<keyword evidence="5 10" id="KW-0479">Metal-binding</keyword>
<dbReference type="EMBL" id="UGSB01000001">
    <property type="protein sequence ID" value="SUA57248.1"/>
    <property type="molecule type" value="Genomic_DNA"/>
</dbReference>
<evidence type="ECO:0000256" key="2">
    <source>
        <dbReference type="ARBA" id="ARBA00016337"/>
    </source>
</evidence>
<evidence type="ECO:0000256" key="12">
    <source>
        <dbReference type="SAM" id="SignalP"/>
    </source>
</evidence>
<feature type="binding site" evidence="11">
    <location>
        <position position="193"/>
    </location>
    <ligand>
        <name>Mg(2+)</name>
        <dbReference type="ChEBI" id="CHEBI:18420"/>
    </ligand>
</feature>
<dbReference type="EC" id="2.7.1.180" evidence="1 10"/>
<protein>
    <recommendedName>
        <fullName evidence="2 10">FAD:protein FMN transferase</fullName>
        <ecNumber evidence="1 10">2.7.1.180</ecNumber>
    </recommendedName>
    <alternativeName>
        <fullName evidence="8 10">Flavin transferase</fullName>
    </alternativeName>
</protein>
<evidence type="ECO:0000256" key="8">
    <source>
        <dbReference type="ARBA" id="ARBA00031306"/>
    </source>
</evidence>
<dbReference type="GO" id="GO:0046872">
    <property type="term" value="F:metal ion binding"/>
    <property type="evidence" value="ECO:0007669"/>
    <property type="project" value="UniProtKB-UniRule"/>
</dbReference>
<keyword evidence="4 10" id="KW-0808">Transferase</keyword>
<dbReference type="PANTHER" id="PTHR30040:SF2">
    <property type="entry name" value="FAD:PROTEIN FMN TRANSFERASE"/>
    <property type="match status" value="1"/>
</dbReference>
<proteinExistence type="inferred from homology"/>
<evidence type="ECO:0000256" key="10">
    <source>
        <dbReference type="PIRNR" id="PIRNR006268"/>
    </source>
</evidence>
<keyword evidence="3 10" id="KW-0285">Flavoprotein</keyword>
<comment type="similarity">
    <text evidence="10">Belongs to the ApbE family.</text>
</comment>
<evidence type="ECO:0000256" key="7">
    <source>
        <dbReference type="ARBA" id="ARBA00022842"/>
    </source>
</evidence>
<evidence type="ECO:0000313" key="16">
    <source>
        <dbReference type="Proteomes" id="UP000594903"/>
    </source>
</evidence>
<name>A0A378XHI3_9BURK</name>
<evidence type="ECO:0000313" key="13">
    <source>
        <dbReference type="EMBL" id="QPT39703.1"/>
    </source>
</evidence>
<comment type="catalytic activity">
    <reaction evidence="9 10">
        <text>L-threonyl-[protein] + FAD = FMN-L-threonyl-[protein] + AMP + H(+)</text>
        <dbReference type="Rhea" id="RHEA:36847"/>
        <dbReference type="Rhea" id="RHEA-COMP:11060"/>
        <dbReference type="Rhea" id="RHEA-COMP:11061"/>
        <dbReference type="ChEBI" id="CHEBI:15378"/>
        <dbReference type="ChEBI" id="CHEBI:30013"/>
        <dbReference type="ChEBI" id="CHEBI:57692"/>
        <dbReference type="ChEBI" id="CHEBI:74257"/>
        <dbReference type="ChEBI" id="CHEBI:456215"/>
        <dbReference type="EC" id="2.7.1.180"/>
    </reaction>
</comment>
<dbReference type="PANTHER" id="PTHR30040">
    <property type="entry name" value="THIAMINE BIOSYNTHESIS LIPOPROTEIN APBE"/>
    <property type="match status" value="1"/>
</dbReference>
<keyword evidence="14" id="KW-0449">Lipoprotein</keyword>
<dbReference type="InterPro" id="IPR003374">
    <property type="entry name" value="ApbE-like_sf"/>
</dbReference>
<evidence type="ECO:0000256" key="11">
    <source>
        <dbReference type="PIRSR" id="PIRSR006268-2"/>
    </source>
</evidence>
<feature type="chain" id="PRO_5039938521" description="FAD:protein FMN transferase" evidence="12">
    <location>
        <begin position="29"/>
        <end position="341"/>
    </location>
</feature>
<evidence type="ECO:0000313" key="14">
    <source>
        <dbReference type="EMBL" id="SUA57248.1"/>
    </source>
</evidence>
<evidence type="ECO:0000256" key="1">
    <source>
        <dbReference type="ARBA" id="ARBA00011955"/>
    </source>
</evidence>
<reference evidence="13 16" key="2">
    <citation type="submission" date="2020-12" db="EMBL/GenBank/DDBJ databases">
        <title>FDA dAtabase for Regulatory Grade micrObial Sequences (FDA-ARGOS): Supporting development and validation of Infectious Disease Dx tests.</title>
        <authorList>
            <person name="Sproer C."/>
            <person name="Gronow S."/>
            <person name="Severitt S."/>
            <person name="Schroder I."/>
            <person name="Tallon L."/>
            <person name="Sadzewicz L."/>
            <person name="Zhao X."/>
            <person name="Boylan J."/>
            <person name="Ott S."/>
            <person name="Bowen H."/>
            <person name="Vavikolanu K."/>
            <person name="Mehta A."/>
            <person name="Aluvathingal J."/>
            <person name="Nadendla S."/>
            <person name="Lowell S."/>
            <person name="Myers T."/>
            <person name="Yan Y."/>
            <person name="Sichtig H."/>
        </authorList>
    </citation>
    <scope>NUCLEOTIDE SEQUENCE [LARGE SCALE GENOMIC DNA]</scope>
    <source>
        <strain evidence="13 16">FDAARGOS_872</strain>
    </source>
</reference>
<evidence type="ECO:0000256" key="5">
    <source>
        <dbReference type="ARBA" id="ARBA00022723"/>
    </source>
</evidence>
<keyword evidence="12" id="KW-0732">Signal</keyword>
<feature type="signal peptide" evidence="12">
    <location>
        <begin position="1"/>
        <end position="28"/>
    </location>
</feature>
<dbReference type="Pfam" id="PF02424">
    <property type="entry name" value="ApbE"/>
    <property type="match status" value="1"/>
</dbReference>
<keyword evidence="6 10" id="KW-0274">FAD</keyword>
<gene>
    <name evidence="14" type="primary">apbE</name>
    <name evidence="13" type="ORF">I6G29_11285</name>
    <name evidence="14" type="ORF">NCTC11997_02324</name>
</gene>
<dbReference type="PIRSF" id="PIRSF006268">
    <property type="entry name" value="ApbE"/>
    <property type="match status" value="1"/>
</dbReference>
<dbReference type="InterPro" id="IPR024932">
    <property type="entry name" value="ApbE"/>
</dbReference>
<reference evidence="14 15" key="1">
    <citation type="submission" date="2018-06" db="EMBL/GenBank/DDBJ databases">
        <authorList>
            <consortium name="Pathogen Informatics"/>
            <person name="Doyle S."/>
        </authorList>
    </citation>
    <scope>NUCLEOTIDE SEQUENCE [LARGE SCALE GENOMIC DNA]</scope>
    <source>
        <strain evidence="14 15">NCTC11997</strain>
    </source>
</reference>
<feature type="binding site" evidence="11">
    <location>
        <position position="302"/>
    </location>
    <ligand>
        <name>Mg(2+)</name>
        <dbReference type="ChEBI" id="CHEBI:18420"/>
    </ligand>
</feature>
<dbReference type="STRING" id="1122619.GCA_000373745_02383"/>
<dbReference type="RefSeq" id="WP_018575568.1">
    <property type="nucleotide sequence ID" value="NZ_CP065725.1"/>
</dbReference>
<evidence type="ECO:0000256" key="9">
    <source>
        <dbReference type="ARBA" id="ARBA00048540"/>
    </source>
</evidence>
<dbReference type="Proteomes" id="UP000254603">
    <property type="component" value="Unassembled WGS sequence"/>
</dbReference>
<organism evidence="14 15">
    <name type="scientific">Oligella ureolytica</name>
    <dbReference type="NCBI Taxonomy" id="90244"/>
    <lineage>
        <taxon>Bacteria</taxon>
        <taxon>Pseudomonadati</taxon>
        <taxon>Pseudomonadota</taxon>
        <taxon>Betaproteobacteria</taxon>
        <taxon>Burkholderiales</taxon>
        <taxon>Alcaligenaceae</taxon>
        <taxon>Oligella</taxon>
    </lineage>
</organism>
<evidence type="ECO:0000256" key="6">
    <source>
        <dbReference type="ARBA" id="ARBA00022827"/>
    </source>
</evidence>
<dbReference type="OrthoDB" id="9778595at2"/>